<dbReference type="Pfam" id="PF00135">
    <property type="entry name" value="COesterase"/>
    <property type="match status" value="2"/>
</dbReference>
<dbReference type="RefSeq" id="WP_011981834.1">
    <property type="nucleotide sequence ID" value="NC_009664.2"/>
</dbReference>
<evidence type="ECO:0000256" key="2">
    <source>
        <dbReference type="ARBA" id="ARBA00010515"/>
    </source>
</evidence>
<organism evidence="6 7">
    <name type="scientific">Kineococcus radiotolerans (strain ATCC BAA-149 / DSM 14245 / SRS30216)</name>
    <dbReference type="NCBI Taxonomy" id="266940"/>
    <lineage>
        <taxon>Bacteria</taxon>
        <taxon>Bacillati</taxon>
        <taxon>Actinomycetota</taxon>
        <taxon>Actinomycetes</taxon>
        <taxon>Kineosporiales</taxon>
        <taxon>Kineosporiaceae</taxon>
        <taxon>Kineococcus</taxon>
    </lineage>
</organism>
<feature type="domain" description="Carboxylesterase type B" evidence="5">
    <location>
        <begin position="4"/>
        <end position="318"/>
    </location>
</feature>
<dbReference type="SUPFAM" id="SSF53474">
    <property type="entry name" value="alpha/beta-Hydrolases"/>
    <property type="match status" value="1"/>
</dbReference>
<dbReference type="EMBL" id="CP000750">
    <property type="protein sequence ID" value="ABS03027.1"/>
    <property type="molecule type" value="Genomic_DNA"/>
</dbReference>
<dbReference type="STRING" id="266940.Krad_1541"/>
<sequence>MPRVVATTAGAVRSRPARRGVVSFLGIPYAAAPVGLRRFAAPAPAEAWEGVREAVAPSPVAPQDPRSGYGWSHSAGEDHLTLDVHVPAGSPHDLPVLVWIHGGGWVSGSGSAPEYHPAAWVARGFVVVSMNYRLGFEGFGAVPGAPHNRGLLDQVAALRWVQENVAAFGGDPARVTIAGQSAGATSVAALMCAPAARGLFTRAIAASVTAETYTVAQAERVAARVARAARVPFDRAGFAGLPPIRLLAASDAVAQDLAADPDAGPRGAVPLLYHPVVDGEIVPGPFVEGPGAGGDPAVDLMVSTVADEWTLFSRSGFAPVAKEWADVAAFAAAVGLPPAAVAGYRELLPSAGPGAVGDALLSDALFAEPSRRFARAHAARGGRTFLSRFTWRSPALGGRFGATHGLDVPFAFGNPRAMELFLHAVPVLPLARRVPGAPSRLRGVFPTPAAAALSRRMVAAWTSFAASGDPGWPAAGADGTPVHVWGSRDALDRAPDPRERIWAGVGFRPYDGSPVATARG</sequence>
<dbReference type="PANTHER" id="PTHR43142:SF1">
    <property type="entry name" value="CARBOXYLIC ESTER HYDROLASE"/>
    <property type="match status" value="1"/>
</dbReference>
<dbReference type="KEGG" id="kra:Krad_1541"/>
<keyword evidence="3 4" id="KW-0378">Hydrolase</keyword>
<evidence type="ECO:0000256" key="3">
    <source>
        <dbReference type="ARBA" id="ARBA00022801"/>
    </source>
</evidence>
<comment type="similarity">
    <text evidence="2">Belongs to the 'GDXG' lipolytic enzyme family.</text>
</comment>
<dbReference type="GO" id="GO:0016787">
    <property type="term" value="F:hydrolase activity"/>
    <property type="evidence" value="ECO:0007669"/>
    <property type="project" value="UniProtKB-KW"/>
</dbReference>
<dbReference type="InterPro" id="IPR019826">
    <property type="entry name" value="Carboxylesterase_B_AS"/>
</dbReference>
<evidence type="ECO:0000313" key="6">
    <source>
        <dbReference type="EMBL" id="ABS03027.1"/>
    </source>
</evidence>
<accession>A6W888</accession>
<dbReference type="PROSITE" id="PS01173">
    <property type="entry name" value="LIPASE_GDXG_HIS"/>
    <property type="match status" value="1"/>
</dbReference>
<reference evidence="7" key="1">
    <citation type="journal article" date="2008" name="PLoS ONE">
        <title>Survival in nuclear waste, extreme resistance, and potential applications gleaned from the genome sequence of Kineococcus radiotolerans SRS30216.</title>
        <authorList>
            <person name="Bagwell C.E."/>
            <person name="Bhat S."/>
            <person name="Hawkins G.M."/>
            <person name="Smith B.W."/>
            <person name="Biswas T."/>
            <person name="Hoover T.R."/>
            <person name="Saunders E."/>
            <person name="Han C.S."/>
            <person name="Tsodikov O.V."/>
            <person name="Shimkets L.J."/>
        </authorList>
    </citation>
    <scope>NUCLEOTIDE SEQUENCE [LARGE SCALE GENOMIC DNA]</scope>
    <source>
        <strain evidence="7">ATCC BAA-149 / DSM 14245 / SRS30216</strain>
    </source>
</reference>
<dbReference type="AlphaFoldDB" id="A6W888"/>
<dbReference type="OrthoDB" id="4308422at2"/>
<dbReference type="EC" id="3.1.1.-" evidence="4"/>
<evidence type="ECO:0000259" key="5">
    <source>
        <dbReference type="Pfam" id="PF00135"/>
    </source>
</evidence>
<keyword evidence="7" id="KW-1185">Reference proteome</keyword>
<dbReference type="InterPro" id="IPR002168">
    <property type="entry name" value="Lipase_GDXG_HIS_AS"/>
</dbReference>
<dbReference type="InterPro" id="IPR002018">
    <property type="entry name" value="CarbesteraseB"/>
</dbReference>
<dbReference type="Gene3D" id="3.40.50.1820">
    <property type="entry name" value="alpha/beta hydrolase"/>
    <property type="match status" value="1"/>
</dbReference>
<evidence type="ECO:0000313" key="7">
    <source>
        <dbReference type="Proteomes" id="UP000001116"/>
    </source>
</evidence>
<protein>
    <recommendedName>
        <fullName evidence="4">Carboxylic ester hydrolase</fullName>
        <ecNumber evidence="4">3.1.1.-</ecNumber>
    </recommendedName>
</protein>
<dbReference type="Proteomes" id="UP000001116">
    <property type="component" value="Chromosome"/>
</dbReference>
<dbReference type="HOGENOM" id="CLU_006586_16_0_11"/>
<gene>
    <name evidence="6" type="ordered locus">Krad_1541</name>
</gene>
<dbReference type="ESTHER" id="kinra-a6w888">
    <property type="family name" value="Carb_B_Bacteria"/>
</dbReference>
<feature type="domain" description="Carboxylesterase type B" evidence="5">
    <location>
        <begin position="359"/>
        <end position="470"/>
    </location>
</feature>
<evidence type="ECO:0000256" key="1">
    <source>
        <dbReference type="ARBA" id="ARBA00005964"/>
    </source>
</evidence>
<dbReference type="PANTHER" id="PTHR43142">
    <property type="entry name" value="CARBOXYLIC ESTER HYDROLASE"/>
    <property type="match status" value="1"/>
</dbReference>
<dbReference type="PROSITE" id="PS00122">
    <property type="entry name" value="CARBOXYLESTERASE_B_1"/>
    <property type="match status" value="1"/>
</dbReference>
<name>A6W888_KINRD</name>
<evidence type="ECO:0000256" key="4">
    <source>
        <dbReference type="RuleBase" id="RU361235"/>
    </source>
</evidence>
<dbReference type="InterPro" id="IPR029058">
    <property type="entry name" value="AB_hydrolase_fold"/>
</dbReference>
<dbReference type="eggNOG" id="COG2272">
    <property type="taxonomic scope" value="Bacteria"/>
</dbReference>
<proteinExistence type="inferred from homology"/>
<comment type="similarity">
    <text evidence="1 4">Belongs to the type-B carboxylesterase/lipase family.</text>
</comment>